<sequence>MPRRPIKSATLRVAVAPRRASAHPSTHASKDETDDEAKAIPIASLTLNTPLTLLKTPKRRVPSKPFPFILLPSELRIKVYEHYFGHADDVLDLGPDNYKCIHKLLGLMRVCKQIHAEATHLFYSTRSFRIFPTYPGRYFKTKKPLLARLKPRQRQCLTSLQLRLGPGWNAPPRGWVVNDALGLQDCANVHKLSVYVECDPSDGFFKGFRHSEGFYEGFSRKLLANIIDDLPCLHAIEFDARSCVKKSGAMMHGLLDVAVQSQRLIRWGPERGWTDAEEDPVDPDPAALFEGLTLQGYVPNVVAAA</sequence>
<dbReference type="EMBL" id="JAIZPD010000013">
    <property type="protein sequence ID" value="KAH0959084.1"/>
    <property type="molecule type" value="Genomic_DNA"/>
</dbReference>
<protein>
    <submittedName>
        <fullName evidence="2">3 exoribonuclease family protein</fullName>
    </submittedName>
</protein>
<dbReference type="GeneID" id="68358674"/>
<reference evidence="2" key="1">
    <citation type="submission" date="2021-09" db="EMBL/GenBank/DDBJ databases">
        <title>A high-quality genome of the endoparasitic fungus Hirsutella rhossiliensis with a comparison of Hirsutella genomes reveals transposable elements contributing to genome size variation.</title>
        <authorList>
            <person name="Lin R."/>
            <person name="Jiao Y."/>
            <person name="Sun X."/>
            <person name="Ling J."/>
            <person name="Xie B."/>
            <person name="Cheng X."/>
        </authorList>
    </citation>
    <scope>NUCLEOTIDE SEQUENCE</scope>
    <source>
        <strain evidence="2">HR02</strain>
    </source>
</reference>
<dbReference type="PANTHER" id="PTHR42085">
    <property type="entry name" value="F-BOX DOMAIN-CONTAINING PROTEIN"/>
    <property type="match status" value="1"/>
</dbReference>
<dbReference type="InterPro" id="IPR038883">
    <property type="entry name" value="AN11006-like"/>
</dbReference>
<proteinExistence type="predicted"/>
<organism evidence="2 3">
    <name type="scientific">Hirsutella rhossiliensis</name>
    <dbReference type="NCBI Taxonomy" id="111463"/>
    <lineage>
        <taxon>Eukaryota</taxon>
        <taxon>Fungi</taxon>
        <taxon>Dikarya</taxon>
        <taxon>Ascomycota</taxon>
        <taxon>Pezizomycotina</taxon>
        <taxon>Sordariomycetes</taxon>
        <taxon>Hypocreomycetidae</taxon>
        <taxon>Hypocreales</taxon>
        <taxon>Ophiocordycipitaceae</taxon>
        <taxon>Hirsutella</taxon>
    </lineage>
</organism>
<dbReference type="OrthoDB" id="5372935at2759"/>
<comment type="caution">
    <text evidence="2">The sequence shown here is derived from an EMBL/GenBank/DDBJ whole genome shotgun (WGS) entry which is preliminary data.</text>
</comment>
<dbReference type="AlphaFoldDB" id="A0A9P8MRD7"/>
<name>A0A9P8MRD7_9HYPO</name>
<evidence type="ECO:0000313" key="2">
    <source>
        <dbReference type="EMBL" id="KAH0959084.1"/>
    </source>
</evidence>
<gene>
    <name evidence="2" type="ORF">HRG_09545</name>
</gene>
<dbReference type="PANTHER" id="PTHR42085:SF2">
    <property type="entry name" value="F-BOX DOMAIN-CONTAINING PROTEIN"/>
    <property type="match status" value="1"/>
</dbReference>
<accession>A0A9P8MRD7</accession>
<dbReference type="RefSeq" id="XP_044716597.1">
    <property type="nucleotide sequence ID" value="XM_044868016.1"/>
</dbReference>
<feature type="region of interest" description="Disordered" evidence="1">
    <location>
        <begin position="1"/>
        <end position="35"/>
    </location>
</feature>
<evidence type="ECO:0000313" key="3">
    <source>
        <dbReference type="Proteomes" id="UP000824596"/>
    </source>
</evidence>
<keyword evidence="3" id="KW-1185">Reference proteome</keyword>
<dbReference type="Proteomes" id="UP000824596">
    <property type="component" value="Unassembled WGS sequence"/>
</dbReference>
<evidence type="ECO:0000256" key="1">
    <source>
        <dbReference type="SAM" id="MobiDB-lite"/>
    </source>
</evidence>